<keyword evidence="4" id="KW-0479">Metal-binding</keyword>
<evidence type="ECO:0000256" key="2">
    <source>
        <dbReference type="ARBA" id="ARBA00022559"/>
    </source>
</evidence>
<evidence type="ECO:0000256" key="8">
    <source>
        <dbReference type="ARBA" id="ARBA00049145"/>
    </source>
</evidence>
<dbReference type="SUPFAM" id="SSF48113">
    <property type="entry name" value="Heme-dependent peroxidases"/>
    <property type="match status" value="2"/>
</dbReference>
<comment type="cofactor">
    <cofactor evidence="1">
        <name>heme b</name>
        <dbReference type="ChEBI" id="CHEBI:60344"/>
    </cofactor>
</comment>
<feature type="signal peptide" evidence="10">
    <location>
        <begin position="1"/>
        <end position="16"/>
    </location>
</feature>
<keyword evidence="3" id="KW-0349">Heme</keyword>
<dbReference type="PRINTS" id="PR00460">
    <property type="entry name" value="BPEROXIDASE"/>
</dbReference>
<dbReference type="GO" id="GO:0042744">
    <property type="term" value="P:hydrogen peroxide catabolic process"/>
    <property type="evidence" value="ECO:0007669"/>
    <property type="project" value="UniProtKB-KW"/>
</dbReference>
<comment type="caution">
    <text evidence="12">The sequence shown here is derived from an EMBL/GenBank/DDBJ whole genome shotgun (WGS) entry which is preliminary data.</text>
</comment>
<dbReference type="InterPro" id="IPR000763">
    <property type="entry name" value="Catalase_peroxidase"/>
</dbReference>
<feature type="domain" description="Plant heme peroxidase family profile" evidence="11">
    <location>
        <begin position="508"/>
        <end position="625"/>
    </location>
</feature>
<keyword evidence="10" id="KW-0732">Signal</keyword>
<dbReference type="InterPro" id="IPR010255">
    <property type="entry name" value="Haem_peroxidase_sf"/>
</dbReference>
<evidence type="ECO:0000256" key="3">
    <source>
        <dbReference type="ARBA" id="ARBA00022617"/>
    </source>
</evidence>
<dbReference type="GO" id="GO:0004096">
    <property type="term" value="F:catalase activity"/>
    <property type="evidence" value="ECO:0007669"/>
    <property type="project" value="InterPro"/>
</dbReference>
<feature type="region of interest" description="Disordered" evidence="9">
    <location>
        <begin position="255"/>
        <end position="287"/>
    </location>
</feature>
<evidence type="ECO:0000313" key="13">
    <source>
        <dbReference type="Proteomes" id="UP000654075"/>
    </source>
</evidence>
<evidence type="ECO:0000256" key="10">
    <source>
        <dbReference type="SAM" id="SignalP"/>
    </source>
</evidence>
<evidence type="ECO:0000256" key="4">
    <source>
        <dbReference type="ARBA" id="ARBA00022723"/>
    </source>
</evidence>
<dbReference type="PROSITE" id="PS50873">
    <property type="entry name" value="PEROXIDASE_4"/>
    <property type="match status" value="2"/>
</dbReference>
<keyword evidence="5" id="KW-0560">Oxidoreductase</keyword>
<dbReference type="InterPro" id="IPR002016">
    <property type="entry name" value="Haem_peroxidase"/>
</dbReference>
<dbReference type="Pfam" id="PF00141">
    <property type="entry name" value="peroxidase"/>
    <property type="match status" value="2"/>
</dbReference>
<dbReference type="GO" id="GO:0046872">
    <property type="term" value="F:metal ion binding"/>
    <property type="evidence" value="ECO:0007669"/>
    <property type="project" value="UniProtKB-KW"/>
</dbReference>
<dbReference type="AlphaFoldDB" id="A0A813DHY1"/>
<dbReference type="PANTHER" id="PTHR30555:SF0">
    <property type="entry name" value="CATALASE-PEROXIDASE"/>
    <property type="match status" value="1"/>
</dbReference>
<dbReference type="GO" id="GO:0005829">
    <property type="term" value="C:cytosol"/>
    <property type="evidence" value="ECO:0007669"/>
    <property type="project" value="TreeGrafter"/>
</dbReference>
<dbReference type="Gene3D" id="1.10.420.10">
    <property type="entry name" value="Peroxidase, domain 2"/>
    <property type="match status" value="2"/>
</dbReference>
<protein>
    <recommendedName>
        <fullName evidence="11">Plant heme peroxidase family profile domain-containing protein</fullName>
    </recommendedName>
</protein>
<dbReference type="GO" id="GO:0020037">
    <property type="term" value="F:heme binding"/>
    <property type="evidence" value="ECO:0007669"/>
    <property type="project" value="InterPro"/>
</dbReference>
<evidence type="ECO:0000313" key="12">
    <source>
        <dbReference type="EMBL" id="CAE8587514.1"/>
    </source>
</evidence>
<accession>A0A813DHY1</accession>
<organism evidence="12 13">
    <name type="scientific">Polarella glacialis</name>
    <name type="common">Dinoflagellate</name>
    <dbReference type="NCBI Taxonomy" id="89957"/>
    <lineage>
        <taxon>Eukaryota</taxon>
        <taxon>Sar</taxon>
        <taxon>Alveolata</taxon>
        <taxon>Dinophyceae</taxon>
        <taxon>Suessiales</taxon>
        <taxon>Suessiaceae</taxon>
        <taxon>Polarella</taxon>
    </lineage>
</organism>
<dbReference type="GO" id="GO:0070301">
    <property type="term" value="P:cellular response to hydrogen peroxide"/>
    <property type="evidence" value="ECO:0007669"/>
    <property type="project" value="TreeGrafter"/>
</dbReference>
<keyword evidence="6" id="KW-0408">Iron</keyword>
<evidence type="ECO:0000256" key="9">
    <source>
        <dbReference type="SAM" id="MobiDB-lite"/>
    </source>
</evidence>
<dbReference type="OMA" id="EIFWGPE"/>
<dbReference type="PRINTS" id="PR00458">
    <property type="entry name" value="PEROXIDASE"/>
</dbReference>
<reference evidence="12" key="1">
    <citation type="submission" date="2021-02" db="EMBL/GenBank/DDBJ databases">
        <authorList>
            <person name="Dougan E. K."/>
            <person name="Rhodes N."/>
            <person name="Thang M."/>
            <person name="Chan C."/>
        </authorList>
    </citation>
    <scope>NUCLEOTIDE SEQUENCE</scope>
</reference>
<dbReference type="EMBL" id="CAJNNV010002634">
    <property type="protein sequence ID" value="CAE8587514.1"/>
    <property type="molecule type" value="Genomic_DNA"/>
</dbReference>
<name>A0A813DHY1_POLGL</name>
<evidence type="ECO:0000256" key="1">
    <source>
        <dbReference type="ARBA" id="ARBA00001970"/>
    </source>
</evidence>
<dbReference type="Proteomes" id="UP000654075">
    <property type="component" value="Unassembled WGS sequence"/>
</dbReference>
<feature type="chain" id="PRO_5032668773" description="Plant heme peroxidase family profile domain-containing protein" evidence="10">
    <location>
        <begin position="17"/>
        <end position="671"/>
    </location>
</feature>
<sequence length="671" mass="72921">MAYLPVLLVLPLLAVSDSHVGSYPAAAGMRSDDLPRWGYTPEDYVAALAKLDFEAVKTDLTAFMTQSQDFWPADYGHYGGLLIRQAWHCAGTYRSSDGRGGCDGGSQRFGPSLSWEDNANLDKSKTLLWPIKEKFGLGLSWGDLIILAGNVAIESMGGPVLGFCAGRVDAADGSQDELLGPTARQESLFPCPVNGDCKAPLGPDTVGLIYVNPQGPMANPIPRLSAGQIRDTFGRMGMNDSETVALIGGDHAFGKTHGACPEGPGPSPQEDPTRPWPGKCGSGKGKDAYTSGLEGPWTTNPTQWDNSYFKHLQSLTWELYKGPGNKWQWRVQNATGALSGIMMLTTDIALLEDPEGSYQKLVREFAEDAAKLDHAFAHAWYKLATRDMGPVTRCLGKDVPPAQPWQYPLPAPSQPQAKLSKVRAEVVKMLNRSKTESAEGFFSAVPFARLAWRCASTFRATDYRGGCNGARIRFSPEKDWPVNKGLDQVLESLQLIQDRFAGRGLPWADLIVLAGNTAVEELGGKKMQFCSGRSDAADGQGSHDLDLDLQPKSWATVRESFERMGLSAREMVVLSGGARALGFAGAQLSNSYLTRLLGIGHAASETDLMFKFDPVLAAITQEYASDNGLFLEDFAKAWTKVMDADRFKGPRGNVCARLSEPLSDRESHLRR</sequence>
<comment type="catalytic activity">
    <reaction evidence="8">
        <text>2 H2O2 = O2 + 2 H2O</text>
        <dbReference type="Rhea" id="RHEA:20309"/>
        <dbReference type="ChEBI" id="CHEBI:15377"/>
        <dbReference type="ChEBI" id="CHEBI:15379"/>
        <dbReference type="ChEBI" id="CHEBI:16240"/>
        <dbReference type="EC" id="1.11.1.21"/>
    </reaction>
</comment>
<feature type="domain" description="Plant heme peroxidase family profile" evidence="11">
    <location>
        <begin position="89"/>
        <end position="397"/>
    </location>
</feature>
<evidence type="ECO:0000256" key="7">
    <source>
        <dbReference type="ARBA" id="ARBA00023324"/>
    </source>
</evidence>
<evidence type="ECO:0000256" key="6">
    <source>
        <dbReference type="ARBA" id="ARBA00023004"/>
    </source>
</evidence>
<dbReference type="Gene3D" id="1.10.520.10">
    <property type="match status" value="2"/>
</dbReference>
<gene>
    <name evidence="12" type="ORF">PGLA1383_LOCUS6351</name>
</gene>
<evidence type="ECO:0000256" key="5">
    <source>
        <dbReference type="ARBA" id="ARBA00023002"/>
    </source>
</evidence>
<keyword evidence="2" id="KW-0575">Peroxidase</keyword>
<keyword evidence="7" id="KW-0376">Hydrogen peroxide</keyword>
<proteinExistence type="predicted"/>
<dbReference type="OrthoDB" id="407695at2759"/>
<dbReference type="PANTHER" id="PTHR30555">
    <property type="entry name" value="HYDROPEROXIDASE I, BIFUNCTIONAL CATALASE-PEROXIDASE"/>
    <property type="match status" value="1"/>
</dbReference>
<keyword evidence="13" id="KW-1185">Reference proteome</keyword>
<evidence type="ECO:0000259" key="11">
    <source>
        <dbReference type="PROSITE" id="PS50873"/>
    </source>
</evidence>